<dbReference type="SUPFAM" id="SSF56112">
    <property type="entry name" value="Protein kinase-like (PK-like)"/>
    <property type="match status" value="1"/>
</dbReference>
<evidence type="ECO:0000313" key="3">
    <source>
        <dbReference type="Proteomes" id="UP000223968"/>
    </source>
</evidence>
<gene>
    <name evidence="2" type="ORF">AJ79_03694</name>
</gene>
<reference evidence="2 3" key="1">
    <citation type="submission" date="2017-10" db="EMBL/GenBank/DDBJ databases">
        <title>Comparative genomics in systemic dimorphic fungi from Ajellomycetaceae.</title>
        <authorList>
            <person name="Munoz J.F."/>
            <person name="Mcewen J.G."/>
            <person name="Clay O.K."/>
            <person name="Cuomo C.A."/>
        </authorList>
    </citation>
    <scope>NUCLEOTIDE SEQUENCE [LARGE SCALE GENOMIC DNA]</scope>
    <source>
        <strain evidence="2 3">UAMH5409</strain>
    </source>
</reference>
<name>A0A2B7XWU1_9EURO</name>
<dbReference type="CDD" id="cd05120">
    <property type="entry name" value="APH_ChoK_like"/>
    <property type="match status" value="1"/>
</dbReference>
<organism evidence="2 3">
    <name type="scientific">Helicocarpus griseus UAMH5409</name>
    <dbReference type="NCBI Taxonomy" id="1447875"/>
    <lineage>
        <taxon>Eukaryota</taxon>
        <taxon>Fungi</taxon>
        <taxon>Dikarya</taxon>
        <taxon>Ascomycota</taxon>
        <taxon>Pezizomycotina</taxon>
        <taxon>Eurotiomycetes</taxon>
        <taxon>Eurotiomycetidae</taxon>
        <taxon>Onygenales</taxon>
        <taxon>Ajellomycetaceae</taxon>
        <taxon>Helicocarpus</taxon>
    </lineage>
</organism>
<dbReference type="OrthoDB" id="2906425at2759"/>
<protein>
    <recommendedName>
        <fullName evidence="1">Aminoglycoside phosphotransferase domain-containing protein</fullName>
    </recommendedName>
</protein>
<dbReference type="Gene3D" id="3.90.1200.10">
    <property type="match status" value="1"/>
</dbReference>
<dbReference type="AlphaFoldDB" id="A0A2B7XWU1"/>
<dbReference type="InterPro" id="IPR002575">
    <property type="entry name" value="Aminoglycoside_PTrfase"/>
</dbReference>
<dbReference type="InterPro" id="IPR011009">
    <property type="entry name" value="Kinase-like_dom_sf"/>
</dbReference>
<comment type="caution">
    <text evidence="2">The sequence shown here is derived from an EMBL/GenBank/DDBJ whole genome shotgun (WGS) entry which is preliminary data.</text>
</comment>
<dbReference type="PANTHER" id="PTHR21310:SF55">
    <property type="entry name" value="AMINOGLYCOSIDE PHOSPHOTRANSFERASE DOMAIN-CONTAINING PROTEIN"/>
    <property type="match status" value="1"/>
</dbReference>
<evidence type="ECO:0000313" key="2">
    <source>
        <dbReference type="EMBL" id="PGH13415.1"/>
    </source>
</evidence>
<dbReference type="STRING" id="1447875.A0A2B7XWU1"/>
<dbReference type="Proteomes" id="UP000223968">
    <property type="component" value="Unassembled WGS sequence"/>
</dbReference>
<dbReference type="InterPro" id="IPR051678">
    <property type="entry name" value="AGP_Transferase"/>
</dbReference>
<feature type="domain" description="Aminoglycoside phosphotransferase" evidence="1">
    <location>
        <begin position="135"/>
        <end position="328"/>
    </location>
</feature>
<keyword evidence="3" id="KW-1185">Reference proteome</keyword>
<dbReference type="PANTHER" id="PTHR21310">
    <property type="entry name" value="AMINOGLYCOSIDE PHOSPHOTRANSFERASE-RELATED-RELATED"/>
    <property type="match status" value="1"/>
</dbReference>
<proteinExistence type="predicted"/>
<dbReference type="EMBL" id="PDNB01000046">
    <property type="protein sequence ID" value="PGH13415.1"/>
    <property type="molecule type" value="Genomic_DNA"/>
</dbReference>
<evidence type="ECO:0000259" key="1">
    <source>
        <dbReference type="Pfam" id="PF01636"/>
    </source>
</evidence>
<dbReference type="Pfam" id="PF01636">
    <property type="entry name" value="APH"/>
    <property type="match status" value="1"/>
</dbReference>
<sequence length="346" mass="40646">MFCQIGPGPYPQLTDECGSRILDNFLWVTLTTDDPEKLPIPSPLLLSIHSRLSTSVRWTHIEDQVRAGWPQSSWTLPRVPQHLSLQIFQFIRASWLTIPRFIRIPLSMMLLYAGKKLYPSYDPGIQRLPFGLYVKYGRFGHAKDVKPHEAEGLTLLENHTDVPVPRLLNFFEYRENLYLFMTRIYGQPVQNTFHLMTYKEWERLVDELRHCISQFRQIPNGRAHCRFNDNVRGNFESVRDFNGSLVTRQNLASVVEAAHSKEQRVYFTHGDFSSMNILTHNGRFAGIVDFECSGFLPEYWEYTMAMFDFWATQKPWGALVDSVFEGFDYREELEAERELWRNRNSF</sequence>
<accession>A0A2B7XWU1</accession>